<keyword evidence="5 9" id="KW-1133">Transmembrane helix</keyword>
<keyword evidence="7" id="KW-0325">Glycoprotein</keyword>
<evidence type="ECO:0000256" key="3">
    <source>
        <dbReference type="ARBA" id="ARBA00022729"/>
    </source>
</evidence>
<evidence type="ECO:0000256" key="8">
    <source>
        <dbReference type="PROSITE-ProRule" id="PRU00622"/>
    </source>
</evidence>
<protein>
    <submittedName>
        <fullName evidence="11">Putative golgi apparatus protein cysteine-rich fibroblast growth factor receptor</fullName>
    </submittedName>
</protein>
<dbReference type="VEuPathDB" id="VectorBase:LLONM1_009444"/>
<feature type="chain" id="PRO_5028952034" evidence="10">
    <location>
        <begin position="26"/>
        <end position="1108"/>
    </location>
</feature>
<keyword evidence="4" id="KW-0677">Repeat</keyword>
<reference evidence="11" key="1">
    <citation type="journal article" date="2020" name="BMC">
        <title>Leishmania infection induces a limited differential gene expression in the sand fly midgut.</title>
        <authorList>
            <person name="Coutinho-Abreu I.V."/>
            <person name="Serafim T.D."/>
            <person name="Meneses C."/>
            <person name="Kamhawi S."/>
            <person name="Oliveira F."/>
            <person name="Valenzuela J.G."/>
        </authorList>
    </citation>
    <scope>NUCLEOTIDE SEQUENCE</scope>
    <source>
        <strain evidence="11">Jacobina</strain>
        <tissue evidence="11">Midgut</tissue>
    </source>
</reference>
<dbReference type="InterPro" id="IPR039728">
    <property type="entry name" value="GLG1"/>
</dbReference>
<evidence type="ECO:0000256" key="4">
    <source>
        <dbReference type="ARBA" id="ARBA00022737"/>
    </source>
</evidence>
<evidence type="ECO:0000256" key="9">
    <source>
        <dbReference type="SAM" id="Phobius"/>
    </source>
</evidence>
<proteinExistence type="predicted"/>
<dbReference type="GeneID" id="129796386"/>
<evidence type="ECO:0000256" key="5">
    <source>
        <dbReference type="ARBA" id="ARBA00022989"/>
    </source>
</evidence>
<feature type="signal peptide" evidence="10">
    <location>
        <begin position="1"/>
        <end position="25"/>
    </location>
</feature>
<feature type="repeat" description="Cys-rich GLG1" evidence="8">
    <location>
        <begin position="334"/>
        <end position="393"/>
    </location>
</feature>
<dbReference type="PANTHER" id="PTHR11884">
    <property type="entry name" value="SELECTIN LIGAND RELATED"/>
    <property type="match status" value="1"/>
</dbReference>
<feature type="transmembrane region" description="Helical" evidence="9">
    <location>
        <begin position="1076"/>
        <end position="1096"/>
    </location>
</feature>
<feature type="repeat" description="Cys-rich GLG1" evidence="8">
    <location>
        <begin position="970"/>
        <end position="1030"/>
    </location>
</feature>
<evidence type="ECO:0000256" key="6">
    <source>
        <dbReference type="ARBA" id="ARBA00023136"/>
    </source>
</evidence>
<evidence type="ECO:0000256" key="1">
    <source>
        <dbReference type="ARBA" id="ARBA00004479"/>
    </source>
</evidence>
<accession>A0A7G3AJZ1</accession>
<dbReference type="Pfam" id="PF00839">
    <property type="entry name" value="Cys_rich_FGFR"/>
    <property type="match status" value="13"/>
</dbReference>
<evidence type="ECO:0000256" key="10">
    <source>
        <dbReference type="SAM" id="SignalP"/>
    </source>
</evidence>
<dbReference type="GO" id="GO:0017134">
    <property type="term" value="F:fibroblast growth factor binding"/>
    <property type="evidence" value="ECO:0007669"/>
    <property type="project" value="TreeGrafter"/>
</dbReference>
<comment type="subcellular location">
    <subcellularLocation>
        <location evidence="1">Membrane</location>
        <topology evidence="1">Single-pass type I membrane protein</topology>
    </subcellularLocation>
</comment>
<dbReference type="AlphaFoldDB" id="A0A7G3AJZ1"/>
<feature type="repeat" description="Cys-rich GLG1" evidence="8">
    <location>
        <begin position="593"/>
        <end position="656"/>
    </location>
</feature>
<sequence length="1108" mass="126982">MFWGDLHKVGIVVLIFLSALTSGMGILPEAERQRRGVVAGPRRLIDEVACPEVSKMCSNLRSGTDDLYVLECIQSFSPEQMESLTDTCKHTIWEHTSDIMRDDNVQRLMVKTCGQDIVEKLDCKATEEIGHFLACVLDHRDEVVGSTCKGFIQRLEWVAFSDFRLIGPFMRDCQKDIIQLGCGRVQLDRSKLSQGETLACLQSQVEKLNNKCRKGVLHLSEMQSDNVKFDRQLFLACVTDSERFCPQARPGSGAVYKCLIRNINDASMSQRCQEQLTRRDKLIAHDYKVSRGLARACRDDIRVYHCRRGVSDDKEVRLAQILLCLEAAQKNSSKITPECLAEMVDHRKLLMEDYKLSPEILTGCQDDITKFCGNIDSGSKTIHCLMDHARPKRKKEKRVSQTCERAIEQLVKVADVGEDWRVDPVLRNACKPVVDVACRDTEGGDARVMSCLMEKLSTNFMTKDCESALLQIQYFVSRDFKLDPQLYRHCKEDAVKLCHAKKAWADVATDQMDPERGPMILPCLHRYAYHAKPDMHLSPECFHEVKRVMRQRAISVDLIPEVEDECIDDLANFCHDKTGRGEEMQCLQDHMDKVQQKCLQAVINFTEEEAAHVELNPVIMIACRSAMERHCDAILKSGTDEGEMMECLISHKNDPDMREDVKCRAAVEHFQIISLKNYHFTYKFKEACKAYVTRFCPLSNTKYEVVACLSERMRNDTIKGQRHSIPKECRQQVRNQLYQQRENIDYDPRLKSVCREEIEHLCYEIPNTGGQILECLQRKAEHLSPPCRHALFSVRRSELMDSATDYTLINTCREMLHQYCPRVDQSSALQCLKVHREEALFDPKCHHVVVNRMIEQNLDYRFNPQLQEACRMNIAGYCTDIVAAAKQDEELNGKVVNCLKQKFREGKLTTECRNQMTQVLREQALNYKLNPLLQNLCQKEIEVLCRPTDDIEDHGEVEDCLKKAFLNQQIIRKECKIEVATLIQEAKADIHVDPLLQQACTADLLRYCSTVPSGDGRQLRCLQTILADKAEALEENCKEKLLQRIDMFKNAAPLVAAPENLSDLYTQVSSSPAKKFFFIAFLTFVGFIFIFGLFCGRATRRTIAMKNK</sequence>
<keyword evidence="11" id="KW-0675">Receptor</keyword>
<dbReference type="CTD" id="2734"/>
<keyword evidence="6 9" id="KW-0472">Membrane</keyword>
<evidence type="ECO:0000313" key="11">
    <source>
        <dbReference type="EMBL" id="MBC1172164.1"/>
    </source>
</evidence>
<dbReference type="PROSITE" id="PS51289">
    <property type="entry name" value="GLG1_C_RICH"/>
    <property type="match status" value="7"/>
</dbReference>
<feature type="repeat" description="Cys-rich GLG1" evidence="8">
    <location>
        <begin position="207"/>
        <end position="267"/>
    </location>
</feature>
<dbReference type="EMBL" id="GITU01003461">
    <property type="protein sequence ID" value="MBC1172164.1"/>
    <property type="molecule type" value="Transcribed_RNA"/>
</dbReference>
<organism evidence="11">
    <name type="scientific">Lutzomyia longipalpis</name>
    <name type="common">Sand fly</name>
    <dbReference type="NCBI Taxonomy" id="7200"/>
    <lineage>
        <taxon>Eukaryota</taxon>
        <taxon>Metazoa</taxon>
        <taxon>Ecdysozoa</taxon>
        <taxon>Arthropoda</taxon>
        <taxon>Hexapoda</taxon>
        <taxon>Insecta</taxon>
        <taxon>Pterygota</taxon>
        <taxon>Neoptera</taxon>
        <taxon>Endopterygota</taxon>
        <taxon>Diptera</taxon>
        <taxon>Nematocera</taxon>
        <taxon>Psychodoidea</taxon>
        <taxon>Psychodidae</taxon>
        <taxon>Lutzomyia</taxon>
        <taxon>Lutzomyia</taxon>
    </lineage>
</organism>
<evidence type="ECO:0000256" key="2">
    <source>
        <dbReference type="ARBA" id="ARBA00022692"/>
    </source>
</evidence>
<dbReference type="GO" id="GO:0000139">
    <property type="term" value="C:Golgi membrane"/>
    <property type="evidence" value="ECO:0007669"/>
    <property type="project" value="InterPro"/>
</dbReference>
<dbReference type="InterPro" id="IPR001893">
    <property type="entry name" value="Cys-rich_GLG1_repeat"/>
</dbReference>
<feature type="repeat" description="Cys-rich GLG1" evidence="8">
    <location>
        <begin position="907"/>
        <end position="969"/>
    </location>
</feature>
<feature type="repeat" description="Cys-rich GLG1" evidence="8">
    <location>
        <begin position="724"/>
        <end position="784"/>
    </location>
</feature>
<dbReference type="RefSeq" id="XP_055694246.1">
    <property type="nucleotide sequence ID" value="XM_055838271.1"/>
</dbReference>
<dbReference type="InterPro" id="IPR017873">
    <property type="entry name" value="Cys-rich_GLG1_repeat_euk"/>
</dbReference>
<feature type="repeat" description="Cys-rich GLG1" evidence="8">
    <location>
        <begin position="398"/>
        <end position="460"/>
    </location>
</feature>
<keyword evidence="2 9" id="KW-0812">Transmembrane</keyword>
<dbReference type="PANTHER" id="PTHR11884:SF1">
    <property type="entry name" value="GOLGI APPARATUS PROTEIN 1"/>
    <property type="match status" value="1"/>
</dbReference>
<name>A0A7G3AJZ1_LUTLO</name>
<keyword evidence="3 10" id="KW-0732">Signal</keyword>
<evidence type="ECO:0000256" key="7">
    <source>
        <dbReference type="ARBA" id="ARBA00023180"/>
    </source>
</evidence>